<feature type="domain" description="Band 7" evidence="1">
    <location>
        <begin position="68"/>
        <end position="115"/>
    </location>
</feature>
<evidence type="ECO:0000313" key="3">
    <source>
        <dbReference type="Proteomes" id="UP001482620"/>
    </source>
</evidence>
<sequence>MDVLDLQPDCDPPCVHLYLHNLPSNRMVCSKGRIKMTLYYSSSSSSLSSPPTRYQVNLTKMDSFYTQTVPNYQRIVVFRLGRVCPPKGPGIVLVLPLIDQWQRVDLRTRAFNIPPCQ</sequence>
<reference evidence="2 3" key="1">
    <citation type="submission" date="2021-06" db="EMBL/GenBank/DDBJ databases">
        <authorList>
            <person name="Palmer J.M."/>
        </authorList>
    </citation>
    <scope>NUCLEOTIDE SEQUENCE [LARGE SCALE GENOMIC DNA]</scope>
    <source>
        <strain evidence="3">if_2019</strain>
        <tissue evidence="2">Muscle</tissue>
    </source>
</reference>
<proteinExistence type="predicted"/>
<comment type="caution">
    <text evidence="2">The sequence shown here is derived from an EMBL/GenBank/DDBJ whole genome shotgun (WGS) entry which is preliminary data.</text>
</comment>
<feature type="non-terminal residue" evidence="2">
    <location>
        <position position="117"/>
    </location>
</feature>
<accession>A0ABV0T6E4</accession>
<protein>
    <recommendedName>
        <fullName evidence="1">Band 7 domain-containing protein</fullName>
    </recommendedName>
</protein>
<dbReference type="EMBL" id="JAHRIQ010023313">
    <property type="protein sequence ID" value="MEQ2227877.1"/>
    <property type="molecule type" value="Genomic_DNA"/>
</dbReference>
<dbReference type="Proteomes" id="UP001482620">
    <property type="component" value="Unassembled WGS sequence"/>
</dbReference>
<evidence type="ECO:0000313" key="2">
    <source>
        <dbReference type="EMBL" id="MEQ2227877.1"/>
    </source>
</evidence>
<dbReference type="Pfam" id="PF01145">
    <property type="entry name" value="Band_7"/>
    <property type="match status" value="1"/>
</dbReference>
<evidence type="ECO:0000259" key="1">
    <source>
        <dbReference type="Pfam" id="PF01145"/>
    </source>
</evidence>
<dbReference type="InterPro" id="IPR043202">
    <property type="entry name" value="Band-7_stomatin-like"/>
</dbReference>
<dbReference type="PANTHER" id="PTHR10264">
    <property type="entry name" value="BAND 7 PROTEIN-RELATED"/>
    <property type="match status" value="1"/>
</dbReference>
<keyword evidence="3" id="KW-1185">Reference proteome</keyword>
<name>A0ABV0T6E4_9TELE</name>
<gene>
    <name evidence="2" type="ORF">ILYODFUR_002892</name>
</gene>
<dbReference type="PANTHER" id="PTHR10264:SF130">
    <property type="entry name" value="STOMATIN-LIKE PROTEIN 1"/>
    <property type="match status" value="1"/>
</dbReference>
<organism evidence="2 3">
    <name type="scientific">Ilyodon furcidens</name>
    <name type="common">goldbreast splitfin</name>
    <dbReference type="NCBI Taxonomy" id="33524"/>
    <lineage>
        <taxon>Eukaryota</taxon>
        <taxon>Metazoa</taxon>
        <taxon>Chordata</taxon>
        <taxon>Craniata</taxon>
        <taxon>Vertebrata</taxon>
        <taxon>Euteleostomi</taxon>
        <taxon>Actinopterygii</taxon>
        <taxon>Neopterygii</taxon>
        <taxon>Teleostei</taxon>
        <taxon>Neoteleostei</taxon>
        <taxon>Acanthomorphata</taxon>
        <taxon>Ovalentaria</taxon>
        <taxon>Atherinomorphae</taxon>
        <taxon>Cyprinodontiformes</taxon>
        <taxon>Goodeidae</taxon>
        <taxon>Ilyodon</taxon>
    </lineage>
</organism>
<dbReference type="InterPro" id="IPR001107">
    <property type="entry name" value="Band_7"/>
</dbReference>